<keyword evidence="17" id="KW-0804">Transcription</keyword>
<dbReference type="PANTHER" id="PTHR13434">
    <property type="entry name" value="PROTEIN CASC3"/>
    <property type="match status" value="1"/>
</dbReference>
<keyword evidence="16" id="KW-0866">Nonsense-mediated mRNA decay</keyword>
<feature type="compositionally biased region" description="Basic and acidic residues" evidence="21">
    <location>
        <begin position="650"/>
        <end position="664"/>
    </location>
</feature>
<dbReference type="InterPro" id="IPR018545">
    <property type="entry name" value="Btz_dom"/>
</dbReference>
<feature type="compositionally biased region" description="Basic and acidic residues" evidence="21">
    <location>
        <begin position="414"/>
        <end position="427"/>
    </location>
</feature>
<feature type="compositionally biased region" description="Low complexity" evidence="21">
    <location>
        <begin position="690"/>
        <end position="703"/>
    </location>
</feature>
<dbReference type="InterPro" id="IPR028544">
    <property type="entry name" value="CASC3"/>
</dbReference>
<dbReference type="GO" id="GO:0010494">
    <property type="term" value="C:cytoplasmic stress granule"/>
    <property type="evidence" value="ECO:0007669"/>
    <property type="project" value="UniProtKB-SubCell"/>
</dbReference>
<sequence length="2828" mass="300150">AFDGGVLRVAGRLLPPLLADGVAASTRIVLLEPGAAAAAGKTLKAPNFCHWDCDAASHHPHDGRLLAKLQFCEAVQVKLRMLDHFMLSLWLKAESSSSDETLLLHIHARHARPESVGMRIESKPSPIQLQDLHAQDEPTESEFADAEDGTAAAAAAEAPKTEAGDAVSEDGDTGGSESAQFVEAAEEPAPQAEAESGEQNPSSPVQESSEAGLTADEAAGSGEALEAADESTEALKNPVAEAVEAAEQAVAAGPAPAVEQSEAGEERAQTDEATVAPAADEQVETDHAEIHAGTDGATAAGGEQAETKDDKASAADQPQPETAEATAERGEIVEGEGSSSVYSDAVDDEQAAGGRDSQEQPNVEAGANMDESESRDEAVTAEGEVKVETAGIDLKESEDVAAVDGDEAQEENERDIGEAAEEAKKEDEEADEEDEGEIGVDKARGEEGEAVEDVEDVGKNEETGEEDEDFGEDEEAGEEDEDVGEDEEAGEEDEDVGEKAEKVGEEDEDVEKEDEEAGEEDEEVGEEDEEPEEEDEVGAEGTGEVKEAEEEVIEGEGNKEAESEEEEEDKEEAGVKEEDRAEAGVEHDEEYVEEAAEAGSPSEDTPKSPEEDESDPAFVPRRGNFYMHDLREEGSVDTAEASKQPRQAKRGPDAVDKWRHDRFDQYLQSPKTPAELVKRYGFDIRHADGAAEPAEPQRPAEAGGPRGGRQRRGRGRGRGAASSRGTPAHRTMQSKARQLQRRRLLPTRVLDSSQLSMPALSSGGCWTPASFSMPRTELGVLDSSQLSMPATGARGCRGGVTPRSFRMPSPELIWVLRTTCQLFMGRALRLGCWTPGQLFLARLSSGAYGAGPRPSFPCLALSSRVLDPASFSPCRTELGRAWTPASFPSPALSSGCHGPRKAALTMHRTETPRGAETSQTAIHAAQELGCLTPAAFHGPHWELAAPGWAMDCQSTISLDRSNQLFTSFGTAAARGAGGSTACVRGPPSRMRLCHIARAPCAEPPPGLHWLRQQGELRFASPAMEIDLPLYSLGPAAICSQDFGLPASQVGDASADGRVSPSDVCVAVKCEDEDFLKDILDLSDSLSPAGQRLPHRPVYAGPLLRVPARVFAAAVAAGRVGGGRSGRRRRGRRAERLGRPGGSSAGTGISDYDLVSLSIKDLNLRLRHLPKSRVLQLKHRRRTLKNRQYAHVCRLRRQKTRPSWPPRVSAWPARSPASACSWTAPTASGTCTGTSCAVSSSTCCSITGRRPSATLRRCSDGQPPFPPPRAQPPPTLQPGLPTRWPSNPRRFSIQRPTIQRSPTRSRRWVAALSAPDSAPSSNSPDLNRTGPTDAAPAAPPPSLVPGFLSDTAPPPAVPSSLLPAVGAPGASASAAARGTPSGAAFPVSAARAPLIARLSSAAFVGRARDAALIAERRAGDAGRSVARRQSQRGSQRRRSRQSGGGRWGEMRLRIWEKTRQQRVPRDGAAGQGTAKQVFSLLAPVLKDTISGSPGIFGDVQRSKAAGGSAMRVETLYLREPHRPPSCAAPGLGRQCSSAGAPRPSGVASAVSPPRTGACSAGSPRTGGPARPLATGRRAGGLRDHSEAGNAGEHFVHAWPPNVAAHVAHRIEPTSPDFSRLSPSSRRSATGPAASRSDLPGSFLASSAATTEYRRRLLSPPVSSRSPTPDSDSRPKASASSVRTFASSAWVVASSDRALASAASAASARRRSLRVAVVAAADWDSPSGFSGHFDDGVGGDCGSPAELGAAAAFSDRPAASARSNRWQISASCSAEVSRSPGGEASGATARPASQVASRSRSCSASRPRSSASAAAAWQSSRRPARRDSAPASFSCRRMFASRSSRSRPAPSRFSPVSSSMARSLSADTAAASARLARSRSASARRSVASSCSRESAWRRPAASSRAASRLSDTFVRASRAAESSSLWRACSSRSSSSRRAASASWRRRSSSAWPRCRSAASCAADAAALEAASDSSSSWIRDCCLRADRKWQDNPCGRVPEPTASLSPGRLCLQLLPLPPLPVQLLHRSLGSRCLLSRDHRCHGNNKSTGVNNFVCPLFYPIIAAMPCGSSAAQESRLLVASASSGAAASLGAGDSPQPQPALSRFHVAHACRDTAASELAAAAAHHEDVVMEDPRCEEFHESVGILDSLPWCRNADQREPSLDRANSAAAFQTILEMAEDEREAGHANTNREIGDTLTAQAAKAVSQMRISASSANLTSHRKDAAGDSSRCCCCEPPWEAAATPAAAAGVPAAAEEAADAGSHLEPPCAQRPASPVSLHQLAAFHRSERLGASVISRSSSVRRRPSSTAQHHHHHHHHHHHQPHHLHQNQQHHCASEDCCAPPTESRGGHADYQEYLDQLNERVQLWMLEAADGSHGIAAGDCQSGPDCASCCDCCCDCTDDEAGLSSSGMGAGTKLRQLNGTRNRTTDHRARARCGFLRVLVAASAPSDSASWLRYRSSSSLSRPILPSSKLTRRAKIRQRISSGRYSFSVDWLAAVSWMLASSDTAWSCSSRSWYTVAKQACSSSSSIHASGRFGCINGGDGTVGQSVHRRLQQRPLAAVQQVNHLVLSQQRQQVSSSGLFNHLGRVDGGQQLHELAEALTRQLDRLLLLLALAKAAEQHGAEHWRCLGEQAAVQVQLPALHQQPDVADFVRREGIRAAAVLHQQVAGEAQVGGQVAGVAADVESLHETAQQEAAVRVGHLRCRLGQVRLHVGKAAAFSALANQVDLAVPRLRWRAGAQPQVALGRRVRAQVAADRIALQLGHFERHLERVSLGELHDGEQSIMGVLRAPRVEDVFYFCIPHRSWTMGDFPFMDNGNGEQFPYLVKC</sequence>
<proteinExistence type="inferred from homology"/>
<feature type="compositionally biased region" description="Acidic residues" evidence="21">
    <location>
        <begin position="137"/>
        <end position="148"/>
    </location>
</feature>
<dbReference type="PANTHER" id="PTHR13434:SF0">
    <property type="entry name" value="PROTEIN CASC3"/>
    <property type="match status" value="1"/>
</dbReference>
<feature type="region of interest" description="Disordered" evidence="21">
    <location>
        <begin position="1774"/>
        <end position="1858"/>
    </location>
</feature>
<evidence type="ECO:0000256" key="1">
    <source>
        <dbReference type="ARBA" id="ARBA00004210"/>
    </source>
</evidence>
<dbReference type="GO" id="GO:0003677">
    <property type="term" value="F:DNA binding"/>
    <property type="evidence" value="ECO:0007669"/>
    <property type="project" value="UniProtKB-KW"/>
</dbReference>
<dbReference type="SMART" id="SM01044">
    <property type="entry name" value="Btz"/>
    <property type="match status" value="1"/>
</dbReference>
<dbReference type="GO" id="GO:0003729">
    <property type="term" value="F:mRNA binding"/>
    <property type="evidence" value="ECO:0007669"/>
    <property type="project" value="InterPro"/>
</dbReference>
<dbReference type="GO" id="GO:0000184">
    <property type="term" value="P:nuclear-transcribed mRNA catabolic process, nonsense-mediated decay"/>
    <property type="evidence" value="ECO:0007669"/>
    <property type="project" value="UniProtKB-KW"/>
</dbReference>
<evidence type="ECO:0000256" key="7">
    <source>
        <dbReference type="ARBA" id="ARBA00022448"/>
    </source>
</evidence>
<dbReference type="GO" id="GO:0005681">
    <property type="term" value="C:spliceosomal complex"/>
    <property type="evidence" value="ECO:0007669"/>
    <property type="project" value="UniProtKB-KW"/>
</dbReference>
<dbReference type="GO" id="GO:0016607">
    <property type="term" value="C:nuclear speck"/>
    <property type="evidence" value="ECO:0007669"/>
    <property type="project" value="UniProtKB-SubCell"/>
</dbReference>
<keyword evidence="20" id="KW-0966">Cell projection</keyword>
<evidence type="ECO:0000256" key="20">
    <source>
        <dbReference type="ARBA" id="ARBA00023273"/>
    </source>
</evidence>
<evidence type="ECO:0000256" key="21">
    <source>
        <dbReference type="SAM" id="MobiDB-lite"/>
    </source>
</evidence>
<feature type="region of interest" description="Disordered" evidence="21">
    <location>
        <begin position="1416"/>
        <end position="1447"/>
    </location>
</feature>
<dbReference type="GO" id="GO:0006355">
    <property type="term" value="P:regulation of DNA-templated transcription"/>
    <property type="evidence" value="ECO:0007669"/>
    <property type="project" value="InterPro"/>
</dbReference>
<evidence type="ECO:0000313" key="23">
    <source>
        <dbReference type="Proteomes" id="UP000095280"/>
    </source>
</evidence>
<feature type="compositionally biased region" description="Basic residues" evidence="21">
    <location>
        <begin position="1424"/>
        <end position="1439"/>
    </location>
</feature>
<evidence type="ECO:0000256" key="5">
    <source>
        <dbReference type="ARBA" id="ARBA00009548"/>
    </source>
</evidence>
<dbReference type="Pfam" id="PF09405">
    <property type="entry name" value="Btz"/>
    <property type="match status" value="1"/>
</dbReference>
<evidence type="ECO:0000256" key="8">
    <source>
        <dbReference type="ARBA" id="ARBA00022490"/>
    </source>
</evidence>
<dbReference type="GO" id="GO:0030425">
    <property type="term" value="C:dendrite"/>
    <property type="evidence" value="ECO:0007669"/>
    <property type="project" value="UniProtKB-SubCell"/>
</dbReference>
<evidence type="ECO:0000256" key="15">
    <source>
        <dbReference type="ARBA" id="ARBA00023125"/>
    </source>
</evidence>
<dbReference type="Gene3D" id="1.20.5.170">
    <property type="match status" value="1"/>
</dbReference>
<feature type="region of interest" description="Disordered" evidence="21">
    <location>
        <begin position="131"/>
        <end position="672"/>
    </location>
</feature>
<dbReference type="GO" id="GO:0006417">
    <property type="term" value="P:regulation of translation"/>
    <property type="evidence" value="ECO:0007669"/>
    <property type="project" value="UniProtKB-KW"/>
</dbReference>
<feature type="domain" description="Btz" evidence="22">
    <location>
        <begin position="578"/>
        <end position="689"/>
    </location>
</feature>
<feature type="region of interest" description="Disordered" evidence="21">
    <location>
        <begin position="1120"/>
        <end position="1144"/>
    </location>
</feature>
<feature type="compositionally biased region" description="Low complexity" evidence="21">
    <location>
        <begin position="1309"/>
        <end position="1326"/>
    </location>
</feature>
<evidence type="ECO:0000256" key="6">
    <source>
        <dbReference type="ARBA" id="ARBA00019964"/>
    </source>
</evidence>
<protein>
    <recommendedName>
        <fullName evidence="6">Protein CASC3</fullName>
    </recommendedName>
</protein>
<feature type="region of interest" description="Disordered" evidence="21">
    <location>
        <begin position="2252"/>
        <end position="2271"/>
    </location>
</feature>
<keyword evidence="7" id="KW-0813">Transport</keyword>
<dbReference type="GO" id="GO:0051028">
    <property type="term" value="P:mRNA transport"/>
    <property type="evidence" value="ECO:0007669"/>
    <property type="project" value="UniProtKB-KW"/>
</dbReference>
<feature type="compositionally biased region" description="Low complexity" evidence="21">
    <location>
        <begin position="149"/>
        <end position="158"/>
    </location>
</feature>
<feature type="compositionally biased region" description="Acidic residues" evidence="21">
    <location>
        <begin position="399"/>
        <end position="413"/>
    </location>
</feature>
<evidence type="ECO:0000256" key="19">
    <source>
        <dbReference type="ARBA" id="ARBA00023242"/>
    </source>
</evidence>
<dbReference type="WBParaSite" id="maker-uti_cns_0010798-snap-gene-0.2-mRNA-1">
    <property type="protein sequence ID" value="maker-uti_cns_0010798-snap-gene-0.2-mRNA-1"/>
    <property type="gene ID" value="maker-uti_cns_0010798-snap-gene-0.2"/>
</dbReference>
<accession>A0A1I8I901</accession>
<evidence type="ECO:0000256" key="13">
    <source>
        <dbReference type="ARBA" id="ARBA00022884"/>
    </source>
</evidence>
<feature type="compositionally biased region" description="Polar residues" evidence="21">
    <location>
        <begin position="197"/>
        <end position="211"/>
    </location>
</feature>
<keyword evidence="23" id="KW-1185">Reference proteome</keyword>
<keyword evidence="8" id="KW-0963">Cytoplasm</keyword>
<evidence type="ECO:0000259" key="22">
    <source>
        <dbReference type="SMART" id="SM01044"/>
    </source>
</evidence>
<dbReference type="SUPFAM" id="SSF47454">
    <property type="entry name" value="A DNA-binding domain in eukaryotic transcription factors"/>
    <property type="match status" value="1"/>
</dbReference>
<evidence type="ECO:0000256" key="4">
    <source>
        <dbReference type="ARBA" id="ARBA00004556"/>
    </source>
</evidence>
<comment type="similarity">
    <text evidence="5">Belongs to the CASC3 family.</text>
</comment>
<evidence type="ECO:0000256" key="12">
    <source>
        <dbReference type="ARBA" id="ARBA00022845"/>
    </source>
</evidence>
<feature type="region of interest" description="Disordered" evidence="21">
    <location>
        <begin position="1654"/>
        <end position="1677"/>
    </location>
</feature>
<feature type="region of interest" description="Disordered" evidence="21">
    <location>
        <begin position="689"/>
        <end position="744"/>
    </location>
</feature>
<dbReference type="GO" id="GO:0035145">
    <property type="term" value="C:exon-exon junction complex"/>
    <property type="evidence" value="ECO:0007669"/>
    <property type="project" value="InterPro"/>
</dbReference>
<dbReference type="PROSITE" id="PS00018">
    <property type="entry name" value="EF_HAND_1"/>
    <property type="match status" value="1"/>
</dbReference>
<feature type="compositionally biased region" description="Acidic residues" evidence="21">
    <location>
        <begin position="463"/>
        <end position="496"/>
    </location>
</feature>
<feature type="compositionally biased region" description="Acidic residues" evidence="21">
    <location>
        <begin position="562"/>
        <end position="571"/>
    </location>
</feature>
<feature type="region of interest" description="Disordered" evidence="21">
    <location>
        <begin position="1612"/>
        <end position="1640"/>
    </location>
</feature>
<keyword evidence="14" id="KW-0805">Transcription regulation</keyword>
<keyword evidence="12" id="KW-0810">Translation regulation</keyword>
<feature type="compositionally biased region" description="Basic and acidic residues" evidence="21">
    <location>
        <begin position="572"/>
        <end position="586"/>
    </location>
</feature>
<evidence type="ECO:0000256" key="9">
    <source>
        <dbReference type="ARBA" id="ARBA00022664"/>
    </source>
</evidence>
<feature type="compositionally biased region" description="Low complexity" evidence="21">
    <location>
        <begin position="1656"/>
        <end position="1668"/>
    </location>
</feature>
<feature type="compositionally biased region" description="Low complexity" evidence="21">
    <location>
        <begin position="1790"/>
        <end position="1819"/>
    </location>
</feature>
<dbReference type="GO" id="GO:0008380">
    <property type="term" value="P:RNA splicing"/>
    <property type="evidence" value="ECO:0007669"/>
    <property type="project" value="UniProtKB-KW"/>
</dbReference>
<keyword evidence="15" id="KW-0238">DNA-binding</keyword>
<dbReference type="Proteomes" id="UP000095280">
    <property type="component" value="Unplaced"/>
</dbReference>
<keyword evidence="18" id="KW-0508">mRNA splicing</keyword>
<evidence type="ECO:0000256" key="2">
    <source>
        <dbReference type="ARBA" id="ARBA00004279"/>
    </source>
</evidence>
<evidence type="ECO:0000256" key="3">
    <source>
        <dbReference type="ARBA" id="ARBA00004324"/>
    </source>
</evidence>
<dbReference type="InterPro" id="IPR004826">
    <property type="entry name" value="bZIP_Maf"/>
</dbReference>
<dbReference type="GO" id="GO:0048471">
    <property type="term" value="C:perinuclear region of cytoplasm"/>
    <property type="evidence" value="ECO:0007669"/>
    <property type="project" value="UniProtKB-SubCell"/>
</dbReference>
<comment type="subcellular location">
    <subcellularLocation>
        <location evidence="2">Cell projection</location>
        <location evidence="2">Dendrite</location>
    </subcellularLocation>
    <subcellularLocation>
        <location evidence="1">Cytoplasm</location>
        <location evidence="1">Stress granule</location>
    </subcellularLocation>
    <subcellularLocation>
        <location evidence="4">Cytoplasm</location>
        <location evidence="4">Perinuclear region</location>
    </subcellularLocation>
    <subcellularLocation>
        <location evidence="3">Nucleus speckle</location>
    </subcellularLocation>
</comment>
<feature type="compositionally biased region" description="Acidic residues" evidence="21">
    <location>
        <begin position="587"/>
        <end position="596"/>
    </location>
</feature>
<name>A0A1I8I901_9PLAT</name>
<feature type="compositionally biased region" description="Basic residues" evidence="21">
    <location>
        <begin position="708"/>
        <end position="717"/>
    </location>
</feature>
<keyword evidence="11" id="KW-0509">mRNA transport</keyword>
<evidence type="ECO:0000313" key="24">
    <source>
        <dbReference type="WBParaSite" id="maker-uti_cns_0010798-snap-gene-0.2-mRNA-1"/>
    </source>
</evidence>
<evidence type="ECO:0000256" key="14">
    <source>
        <dbReference type="ARBA" id="ARBA00023015"/>
    </source>
</evidence>
<feature type="region of interest" description="Disordered" evidence="21">
    <location>
        <begin position="1252"/>
        <end position="1354"/>
    </location>
</feature>
<dbReference type="InterPro" id="IPR008917">
    <property type="entry name" value="TF_DNA-bd_sf"/>
</dbReference>
<keyword evidence="13" id="KW-0694">RNA-binding</keyword>
<feature type="compositionally biased region" description="Acidic residues" evidence="21">
    <location>
        <begin position="428"/>
        <end position="438"/>
    </location>
</feature>
<evidence type="ECO:0000256" key="11">
    <source>
        <dbReference type="ARBA" id="ARBA00022816"/>
    </source>
</evidence>
<feature type="compositionally biased region" description="Low complexity" evidence="21">
    <location>
        <begin position="293"/>
        <end position="302"/>
    </location>
</feature>
<feature type="compositionally biased region" description="Basic and acidic residues" evidence="21">
    <location>
        <begin position="375"/>
        <end position="398"/>
    </location>
</feature>
<feature type="compositionally biased region" description="Acidic residues" evidence="21">
    <location>
        <begin position="504"/>
        <end position="538"/>
    </location>
</feature>
<feature type="region of interest" description="Disordered" evidence="21">
    <location>
        <begin position="2291"/>
        <end position="2327"/>
    </location>
</feature>
<feature type="compositionally biased region" description="Basic residues" evidence="21">
    <location>
        <begin position="2299"/>
        <end position="2326"/>
    </location>
</feature>
<evidence type="ECO:0000256" key="16">
    <source>
        <dbReference type="ARBA" id="ARBA00023161"/>
    </source>
</evidence>
<dbReference type="Pfam" id="PF03131">
    <property type="entry name" value="bZIP_Maf"/>
    <property type="match status" value="1"/>
</dbReference>
<keyword evidence="9" id="KW-0507">mRNA processing</keyword>
<feature type="compositionally biased region" description="Low complexity" evidence="21">
    <location>
        <begin position="1827"/>
        <end position="1858"/>
    </location>
</feature>
<evidence type="ECO:0000256" key="10">
    <source>
        <dbReference type="ARBA" id="ARBA00022728"/>
    </source>
</evidence>
<organism evidence="23 24">
    <name type="scientific">Macrostomum lignano</name>
    <dbReference type="NCBI Taxonomy" id="282301"/>
    <lineage>
        <taxon>Eukaryota</taxon>
        <taxon>Metazoa</taxon>
        <taxon>Spiralia</taxon>
        <taxon>Lophotrochozoa</taxon>
        <taxon>Platyhelminthes</taxon>
        <taxon>Rhabditophora</taxon>
        <taxon>Macrostomorpha</taxon>
        <taxon>Macrostomida</taxon>
        <taxon>Macrostomidae</taxon>
        <taxon>Macrostomum</taxon>
    </lineage>
</organism>
<reference evidence="24" key="1">
    <citation type="submission" date="2016-11" db="UniProtKB">
        <authorList>
            <consortium name="WormBaseParasite"/>
        </authorList>
    </citation>
    <scope>IDENTIFICATION</scope>
</reference>
<keyword evidence="10" id="KW-0747">Spliceosome</keyword>
<dbReference type="InterPro" id="IPR018247">
    <property type="entry name" value="EF_Hand_1_Ca_BS"/>
</dbReference>
<feature type="region of interest" description="Disordered" evidence="21">
    <location>
        <begin position="1526"/>
        <end position="1586"/>
    </location>
</feature>
<dbReference type="GO" id="GO:0006397">
    <property type="term" value="P:mRNA processing"/>
    <property type="evidence" value="ECO:0007669"/>
    <property type="project" value="UniProtKB-KW"/>
</dbReference>
<evidence type="ECO:0000256" key="17">
    <source>
        <dbReference type="ARBA" id="ARBA00023163"/>
    </source>
</evidence>
<feature type="compositionally biased region" description="Pro residues" evidence="21">
    <location>
        <begin position="1262"/>
        <end position="1275"/>
    </location>
</feature>
<evidence type="ECO:0000256" key="18">
    <source>
        <dbReference type="ARBA" id="ARBA00023187"/>
    </source>
</evidence>
<feature type="compositionally biased region" description="Low complexity" evidence="21">
    <location>
        <begin position="215"/>
        <end position="225"/>
    </location>
</feature>
<feature type="compositionally biased region" description="Low complexity" evidence="21">
    <location>
        <begin position="238"/>
        <end position="259"/>
    </location>
</feature>
<keyword evidence="19" id="KW-0539">Nucleus</keyword>